<proteinExistence type="predicted"/>
<dbReference type="EMBL" id="JAFMYW010000003">
    <property type="protein sequence ID" value="MBO0949530.1"/>
    <property type="molecule type" value="Genomic_DNA"/>
</dbReference>
<organism evidence="2 3">
    <name type="scientific">Fibrella forsythiae</name>
    <dbReference type="NCBI Taxonomy" id="2817061"/>
    <lineage>
        <taxon>Bacteria</taxon>
        <taxon>Pseudomonadati</taxon>
        <taxon>Bacteroidota</taxon>
        <taxon>Cytophagia</taxon>
        <taxon>Cytophagales</taxon>
        <taxon>Spirosomataceae</taxon>
        <taxon>Fibrella</taxon>
    </lineage>
</organism>
<keyword evidence="3" id="KW-1185">Reference proteome</keyword>
<evidence type="ECO:0008006" key="4">
    <source>
        <dbReference type="Google" id="ProtNLM"/>
    </source>
</evidence>
<gene>
    <name evidence="2" type="ORF">J2I46_13120</name>
</gene>
<keyword evidence="1" id="KW-1133">Transmembrane helix</keyword>
<name>A0ABS3JHP2_9BACT</name>
<feature type="transmembrane region" description="Helical" evidence="1">
    <location>
        <begin position="46"/>
        <end position="74"/>
    </location>
</feature>
<evidence type="ECO:0000256" key="1">
    <source>
        <dbReference type="SAM" id="Phobius"/>
    </source>
</evidence>
<feature type="transmembrane region" description="Helical" evidence="1">
    <location>
        <begin position="86"/>
        <end position="107"/>
    </location>
</feature>
<evidence type="ECO:0000313" key="2">
    <source>
        <dbReference type="EMBL" id="MBO0949530.1"/>
    </source>
</evidence>
<comment type="caution">
    <text evidence="2">The sequence shown here is derived from an EMBL/GenBank/DDBJ whole genome shotgun (WGS) entry which is preliminary data.</text>
</comment>
<feature type="transmembrane region" description="Helical" evidence="1">
    <location>
        <begin position="137"/>
        <end position="160"/>
    </location>
</feature>
<sequence>MFLSLSMSFAGQKILFSDELFFNDLSEKISYDQIQEIIQLTHNWSWISYLILPIFSLLKFTIITSCISLGFYFAFDKWHFKPFFKVAILAEFVLLVPGLIKLLWFLFIQTDYTLNDLQLFYPLSLLNLFEPGTVEPYLLYPLQVLNLFEVAYWFALAYGVARVMNASLERGFGLVMASYGSGLVLWVVLVMFLTVSLS</sequence>
<accession>A0ABS3JHP2</accession>
<keyword evidence="1" id="KW-0472">Membrane</keyword>
<feature type="transmembrane region" description="Helical" evidence="1">
    <location>
        <begin position="172"/>
        <end position="195"/>
    </location>
</feature>
<dbReference type="Proteomes" id="UP000664628">
    <property type="component" value="Unassembled WGS sequence"/>
</dbReference>
<evidence type="ECO:0000313" key="3">
    <source>
        <dbReference type="Proteomes" id="UP000664628"/>
    </source>
</evidence>
<protein>
    <recommendedName>
        <fullName evidence="4">Yip1 domain-containing protein</fullName>
    </recommendedName>
</protein>
<keyword evidence="1" id="KW-0812">Transmembrane</keyword>
<reference evidence="2 3" key="1">
    <citation type="submission" date="2021-03" db="EMBL/GenBank/DDBJ databases">
        <title>Fibrella sp. HMF5405 genome sequencing and assembly.</title>
        <authorList>
            <person name="Kang H."/>
            <person name="Kim H."/>
            <person name="Bae S."/>
            <person name="Joh K."/>
        </authorList>
    </citation>
    <scope>NUCLEOTIDE SEQUENCE [LARGE SCALE GENOMIC DNA]</scope>
    <source>
        <strain evidence="2 3">HMF5405</strain>
    </source>
</reference>